<sequence>MLELNDRKASDRVPRHQPSRPGTVSSPCPRWDTVSVSLEDAAALHKAHPHCPRQQGLCMEKQEAKLRKY</sequence>
<gene>
    <name evidence="2" type="ORF">FSCOSCO3_A022718</name>
</gene>
<protein>
    <submittedName>
        <fullName evidence="2">Uncharacterized protein</fullName>
    </submittedName>
</protein>
<proteinExistence type="predicted"/>
<feature type="region of interest" description="Disordered" evidence="1">
    <location>
        <begin position="1"/>
        <end position="30"/>
    </location>
</feature>
<accession>A0AAV1MRY9</accession>
<name>A0AAV1MRY9_SCOSC</name>
<dbReference type="Proteomes" id="UP001314229">
    <property type="component" value="Unassembled WGS sequence"/>
</dbReference>
<reference evidence="2 3" key="1">
    <citation type="submission" date="2024-01" db="EMBL/GenBank/DDBJ databases">
        <authorList>
            <person name="Alioto T."/>
            <person name="Alioto T."/>
            <person name="Gomez Garrido J."/>
        </authorList>
    </citation>
    <scope>NUCLEOTIDE SEQUENCE [LARGE SCALE GENOMIC DNA]</scope>
</reference>
<evidence type="ECO:0000256" key="1">
    <source>
        <dbReference type="SAM" id="MobiDB-lite"/>
    </source>
</evidence>
<comment type="caution">
    <text evidence="2">The sequence shown here is derived from an EMBL/GenBank/DDBJ whole genome shotgun (WGS) entry which is preliminary data.</text>
</comment>
<evidence type="ECO:0000313" key="2">
    <source>
        <dbReference type="EMBL" id="CAK6949674.1"/>
    </source>
</evidence>
<organism evidence="2 3">
    <name type="scientific">Scomber scombrus</name>
    <name type="common">Atlantic mackerel</name>
    <name type="synonym">Scomber vernalis</name>
    <dbReference type="NCBI Taxonomy" id="13677"/>
    <lineage>
        <taxon>Eukaryota</taxon>
        <taxon>Metazoa</taxon>
        <taxon>Chordata</taxon>
        <taxon>Craniata</taxon>
        <taxon>Vertebrata</taxon>
        <taxon>Euteleostomi</taxon>
        <taxon>Actinopterygii</taxon>
        <taxon>Neopterygii</taxon>
        <taxon>Teleostei</taxon>
        <taxon>Neoteleostei</taxon>
        <taxon>Acanthomorphata</taxon>
        <taxon>Pelagiaria</taxon>
        <taxon>Scombriformes</taxon>
        <taxon>Scombridae</taxon>
        <taxon>Scomber</taxon>
    </lineage>
</organism>
<dbReference type="AlphaFoldDB" id="A0AAV1MRY9"/>
<dbReference type="EMBL" id="CAWUFR010000001">
    <property type="protein sequence ID" value="CAK6949674.1"/>
    <property type="molecule type" value="Genomic_DNA"/>
</dbReference>
<keyword evidence="3" id="KW-1185">Reference proteome</keyword>
<feature type="compositionally biased region" description="Basic and acidic residues" evidence="1">
    <location>
        <begin position="1"/>
        <end position="14"/>
    </location>
</feature>
<evidence type="ECO:0000313" key="3">
    <source>
        <dbReference type="Proteomes" id="UP001314229"/>
    </source>
</evidence>